<proteinExistence type="predicted"/>
<keyword evidence="2" id="KW-1185">Reference proteome</keyword>
<dbReference type="RefSeq" id="WP_166283387.1">
    <property type="nucleotide sequence ID" value="NZ_JAANNP010000018.1"/>
</dbReference>
<dbReference type="SUPFAM" id="SSF53335">
    <property type="entry name" value="S-adenosyl-L-methionine-dependent methyltransferases"/>
    <property type="match status" value="1"/>
</dbReference>
<organism evidence="1 2">
    <name type="scientific">Motilibacter deserti</name>
    <dbReference type="NCBI Taxonomy" id="2714956"/>
    <lineage>
        <taxon>Bacteria</taxon>
        <taxon>Bacillati</taxon>
        <taxon>Actinomycetota</taxon>
        <taxon>Actinomycetes</taxon>
        <taxon>Motilibacterales</taxon>
        <taxon>Motilibacteraceae</taxon>
        <taxon>Motilibacter</taxon>
    </lineage>
</organism>
<sequence>MAGQMPYLEFLGRLHEALRPATYLEVGVRAGDSLALSRSKSIGIDPDFAIKCPITCDVALFKTTSDEYFSRPDPLAPFHGAPADLAFIDGMHLFEFALRDFINVERCSSPSSVVVFDDIFPRKVDEAARDRHTRVWTGDVYKIVEVLRQYRPDLTLLLVDTGPTGLLLVTGLDPDNTVLTDHYDEIVEKYVVDDPQDVPPAILNREGALAPEKLLRSPVWGSLRRSRRPWVSRERARVEMTEALERPTIYRARRRELRRTATRTVKQGLRQVKALRSR</sequence>
<comment type="caution">
    <text evidence="1">The sequence shown here is derived from an EMBL/GenBank/DDBJ whole genome shotgun (WGS) entry which is preliminary data.</text>
</comment>
<keyword evidence="1" id="KW-0808">Transferase</keyword>
<dbReference type="Pfam" id="PF13578">
    <property type="entry name" value="Methyltransf_24"/>
    <property type="match status" value="1"/>
</dbReference>
<dbReference type="InterPro" id="IPR029063">
    <property type="entry name" value="SAM-dependent_MTases_sf"/>
</dbReference>
<evidence type="ECO:0000313" key="2">
    <source>
        <dbReference type="Proteomes" id="UP000800981"/>
    </source>
</evidence>
<reference evidence="1 2" key="1">
    <citation type="submission" date="2020-03" db="EMBL/GenBank/DDBJ databases">
        <title>Two novel Motilibacter sp.</title>
        <authorList>
            <person name="Liu S."/>
        </authorList>
    </citation>
    <scope>NUCLEOTIDE SEQUENCE [LARGE SCALE GENOMIC DNA]</scope>
    <source>
        <strain evidence="1 2">E257</strain>
    </source>
</reference>
<protein>
    <submittedName>
        <fullName evidence="1">Class I SAM-dependent methyltransferase</fullName>
    </submittedName>
</protein>
<dbReference type="GO" id="GO:0008168">
    <property type="term" value="F:methyltransferase activity"/>
    <property type="evidence" value="ECO:0007669"/>
    <property type="project" value="UniProtKB-KW"/>
</dbReference>
<name>A0ABX0GZS3_9ACTN</name>
<accession>A0ABX0GZS3</accession>
<gene>
    <name evidence="1" type="ORF">G9H71_15370</name>
</gene>
<dbReference type="Proteomes" id="UP000800981">
    <property type="component" value="Unassembled WGS sequence"/>
</dbReference>
<dbReference type="EMBL" id="JAANNP010000018">
    <property type="protein sequence ID" value="NHC15166.1"/>
    <property type="molecule type" value="Genomic_DNA"/>
</dbReference>
<dbReference type="GO" id="GO:0032259">
    <property type="term" value="P:methylation"/>
    <property type="evidence" value="ECO:0007669"/>
    <property type="project" value="UniProtKB-KW"/>
</dbReference>
<dbReference type="Gene3D" id="3.40.50.150">
    <property type="entry name" value="Vaccinia Virus protein VP39"/>
    <property type="match status" value="1"/>
</dbReference>
<evidence type="ECO:0000313" key="1">
    <source>
        <dbReference type="EMBL" id="NHC15166.1"/>
    </source>
</evidence>
<keyword evidence="1" id="KW-0489">Methyltransferase</keyword>